<evidence type="ECO:0000313" key="1">
    <source>
        <dbReference type="EMBL" id="OXR39803.1"/>
    </source>
</evidence>
<keyword evidence="2" id="KW-1185">Reference proteome</keyword>
<evidence type="ECO:0000313" key="2">
    <source>
        <dbReference type="Proteomes" id="UP000215506"/>
    </source>
</evidence>
<reference evidence="1 2" key="1">
    <citation type="submission" date="2017-07" db="EMBL/GenBank/DDBJ databases">
        <title>First draft Genome Sequence of Nocardia cerradoensis isolated from human infection.</title>
        <authorList>
            <person name="Carrasco G."/>
        </authorList>
    </citation>
    <scope>NUCLEOTIDE SEQUENCE [LARGE SCALE GENOMIC DNA]</scope>
    <source>
        <strain evidence="1 2">CNM20130759</strain>
    </source>
</reference>
<proteinExistence type="predicted"/>
<protein>
    <submittedName>
        <fullName evidence="1">Uncharacterized protein</fullName>
    </submittedName>
</protein>
<name>A0A231GT49_9NOCA</name>
<comment type="caution">
    <text evidence="1">The sequence shown here is derived from an EMBL/GenBank/DDBJ whole genome shotgun (WGS) entry which is preliminary data.</text>
</comment>
<dbReference type="Proteomes" id="UP000215506">
    <property type="component" value="Unassembled WGS sequence"/>
</dbReference>
<dbReference type="EMBL" id="NGAF01000062">
    <property type="protein sequence ID" value="OXR39803.1"/>
    <property type="molecule type" value="Genomic_DNA"/>
</dbReference>
<sequence length="30" mass="3237">MLLLHQVLDMGKNVLFGHEAMVRRGAAGDG</sequence>
<organism evidence="1 2">
    <name type="scientific">Nocardia cerradoensis</name>
    <dbReference type="NCBI Taxonomy" id="85688"/>
    <lineage>
        <taxon>Bacteria</taxon>
        <taxon>Bacillati</taxon>
        <taxon>Actinomycetota</taxon>
        <taxon>Actinomycetes</taxon>
        <taxon>Mycobacteriales</taxon>
        <taxon>Nocardiaceae</taxon>
        <taxon>Nocardia</taxon>
    </lineage>
</organism>
<gene>
    <name evidence="1" type="ORF">B7C42_08124</name>
</gene>
<accession>A0A231GT49</accession>
<dbReference type="AlphaFoldDB" id="A0A231GT49"/>